<feature type="region of interest" description="Disordered" evidence="3">
    <location>
        <begin position="492"/>
        <end position="524"/>
    </location>
</feature>
<dbReference type="Pfam" id="PF13589">
    <property type="entry name" value="HATPase_c_3"/>
    <property type="match status" value="1"/>
</dbReference>
<dbReference type="PROSITE" id="PS00058">
    <property type="entry name" value="DNA_MISMATCH_REPAIR_1"/>
    <property type="match status" value="1"/>
</dbReference>
<dbReference type="PANTHER" id="PTHR10073:SF52">
    <property type="entry name" value="MISMATCH REPAIR ENDONUCLEASE PMS2"/>
    <property type="match status" value="1"/>
</dbReference>
<dbReference type="GO" id="GO:0030983">
    <property type="term" value="F:mismatched DNA binding"/>
    <property type="evidence" value="ECO:0007669"/>
    <property type="project" value="InterPro"/>
</dbReference>
<dbReference type="InterPro" id="IPR042121">
    <property type="entry name" value="MutL_C_regsub"/>
</dbReference>
<dbReference type="GO" id="GO:0032389">
    <property type="term" value="C:MutLalpha complex"/>
    <property type="evidence" value="ECO:0007669"/>
    <property type="project" value="TreeGrafter"/>
</dbReference>
<evidence type="ECO:0000313" key="7">
    <source>
        <dbReference type="WBParaSite" id="jg22071.2"/>
    </source>
</evidence>
<dbReference type="Proteomes" id="UP000887574">
    <property type="component" value="Unplaced"/>
</dbReference>
<dbReference type="GO" id="GO:0006298">
    <property type="term" value="P:mismatch repair"/>
    <property type="evidence" value="ECO:0007669"/>
    <property type="project" value="InterPro"/>
</dbReference>
<dbReference type="GO" id="GO:0005524">
    <property type="term" value="F:ATP binding"/>
    <property type="evidence" value="ECO:0007669"/>
    <property type="project" value="InterPro"/>
</dbReference>
<evidence type="ECO:0000256" key="3">
    <source>
        <dbReference type="SAM" id="MobiDB-lite"/>
    </source>
</evidence>
<protein>
    <submittedName>
        <fullName evidence="7">Uncharacterized protein</fullName>
    </submittedName>
</protein>
<keyword evidence="6" id="KW-1185">Reference proteome</keyword>
<reference evidence="7" key="1">
    <citation type="submission" date="2022-11" db="UniProtKB">
        <authorList>
            <consortium name="WormBaseParasite"/>
        </authorList>
    </citation>
    <scope>IDENTIFICATION</scope>
</reference>
<dbReference type="WBParaSite" id="jg22071.2">
    <property type="protein sequence ID" value="jg22071.2"/>
    <property type="gene ID" value="jg22071"/>
</dbReference>
<dbReference type="Gene3D" id="3.30.1540.20">
    <property type="entry name" value="MutL, C-terminal domain, dimerisation subdomain"/>
    <property type="match status" value="1"/>
</dbReference>
<dbReference type="SMART" id="SM00853">
    <property type="entry name" value="MutL_C"/>
    <property type="match status" value="1"/>
</dbReference>
<dbReference type="GO" id="GO:0140664">
    <property type="term" value="F:ATP-dependent DNA damage sensor activity"/>
    <property type="evidence" value="ECO:0007669"/>
    <property type="project" value="InterPro"/>
</dbReference>
<dbReference type="Pfam" id="PF08676">
    <property type="entry name" value="MutL_C"/>
    <property type="match status" value="1"/>
</dbReference>
<feature type="domain" description="MutL C-terminal dimerisation" evidence="4">
    <location>
        <begin position="674"/>
        <end position="822"/>
    </location>
</feature>
<feature type="compositionally biased region" description="Basic and acidic residues" evidence="3">
    <location>
        <begin position="510"/>
        <end position="524"/>
    </location>
</feature>
<dbReference type="InterPro" id="IPR002099">
    <property type="entry name" value="MutL/Mlh/PMS"/>
</dbReference>
<dbReference type="InterPro" id="IPR014721">
    <property type="entry name" value="Ribsml_uS5_D2-typ_fold_subgr"/>
</dbReference>
<dbReference type="Gene3D" id="3.30.230.10">
    <property type="match status" value="1"/>
</dbReference>
<dbReference type="Pfam" id="PF01119">
    <property type="entry name" value="DNA_mis_repair"/>
    <property type="match status" value="1"/>
</dbReference>
<dbReference type="InterPro" id="IPR013507">
    <property type="entry name" value="DNA_mismatch_S5_2-like"/>
</dbReference>
<dbReference type="FunFam" id="3.30.1370.100:FF:000001">
    <property type="entry name" value="Mismatch repair endonuclease pms1, putative"/>
    <property type="match status" value="1"/>
</dbReference>
<dbReference type="SUPFAM" id="SSF55874">
    <property type="entry name" value="ATPase domain of HSP90 chaperone/DNA topoisomerase II/histidine kinase"/>
    <property type="match status" value="1"/>
</dbReference>
<evidence type="ECO:0000256" key="2">
    <source>
        <dbReference type="ARBA" id="ARBA00022763"/>
    </source>
</evidence>
<keyword evidence="2" id="KW-0227">DNA damage</keyword>
<dbReference type="Gene3D" id="3.30.565.10">
    <property type="entry name" value="Histidine kinase-like ATPase, C-terminal domain"/>
    <property type="match status" value="1"/>
</dbReference>
<dbReference type="InterPro" id="IPR037198">
    <property type="entry name" value="MutL_C_sf"/>
</dbReference>
<dbReference type="CDD" id="cd03484">
    <property type="entry name" value="MutL_Trans_hPMS_2_like"/>
    <property type="match status" value="1"/>
</dbReference>
<dbReference type="AlphaFoldDB" id="A0A915DP62"/>
<dbReference type="InterPro" id="IPR042120">
    <property type="entry name" value="MutL_C_dimsub"/>
</dbReference>
<dbReference type="GO" id="GO:0016887">
    <property type="term" value="F:ATP hydrolysis activity"/>
    <property type="evidence" value="ECO:0007669"/>
    <property type="project" value="InterPro"/>
</dbReference>
<organism evidence="6 7">
    <name type="scientific">Ditylenchus dipsaci</name>
    <dbReference type="NCBI Taxonomy" id="166011"/>
    <lineage>
        <taxon>Eukaryota</taxon>
        <taxon>Metazoa</taxon>
        <taxon>Ecdysozoa</taxon>
        <taxon>Nematoda</taxon>
        <taxon>Chromadorea</taxon>
        <taxon>Rhabditida</taxon>
        <taxon>Tylenchina</taxon>
        <taxon>Tylenchomorpha</taxon>
        <taxon>Sphaerularioidea</taxon>
        <taxon>Anguinidae</taxon>
        <taxon>Anguininae</taxon>
        <taxon>Ditylenchus</taxon>
    </lineage>
</organism>
<dbReference type="SUPFAM" id="SSF54211">
    <property type="entry name" value="Ribosomal protein S5 domain 2-like"/>
    <property type="match status" value="1"/>
</dbReference>
<dbReference type="SUPFAM" id="SSF118116">
    <property type="entry name" value="DNA mismatch repair protein MutL"/>
    <property type="match status" value="1"/>
</dbReference>
<dbReference type="InterPro" id="IPR014790">
    <property type="entry name" value="MutL_C"/>
</dbReference>
<name>A0A915DP62_9BILA</name>
<proteinExistence type="inferred from homology"/>
<evidence type="ECO:0000259" key="5">
    <source>
        <dbReference type="SMART" id="SM01340"/>
    </source>
</evidence>
<dbReference type="SMART" id="SM01340">
    <property type="entry name" value="DNA_mis_repair"/>
    <property type="match status" value="1"/>
</dbReference>
<dbReference type="InterPro" id="IPR020568">
    <property type="entry name" value="Ribosomal_Su5_D2-typ_SF"/>
</dbReference>
<dbReference type="PANTHER" id="PTHR10073">
    <property type="entry name" value="DNA MISMATCH REPAIR PROTEIN MLH, PMS, MUTL"/>
    <property type="match status" value="1"/>
</dbReference>
<feature type="region of interest" description="Disordered" evidence="3">
    <location>
        <begin position="453"/>
        <end position="473"/>
    </location>
</feature>
<feature type="compositionally biased region" description="Low complexity" evidence="3">
    <location>
        <begin position="453"/>
        <end position="469"/>
    </location>
</feature>
<comment type="similarity">
    <text evidence="1">Belongs to the DNA mismatch repair MutL/HexB family.</text>
</comment>
<dbReference type="InterPro" id="IPR014762">
    <property type="entry name" value="DNA_mismatch_repair_CS"/>
</dbReference>
<feature type="domain" description="DNA mismatch repair protein S5" evidence="5">
    <location>
        <begin position="291"/>
        <end position="405"/>
    </location>
</feature>
<evidence type="ECO:0000256" key="1">
    <source>
        <dbReference type="ARBA" id="ARBA00006082"/>
    </source>
</evidence>
<dbReference type="InterPro" id="IPR038973">
    <property type="entry name" value="MutL/Mlh/Pms-like"/>
</dbReference>
<evidence type="ECO:0000259" key="4">
    <source>
        <dbReference type="SMART" id="SM00853"/>
    </source>
</evidence>
<sequence length="845" mass="93885">MPQWFGLLLSSMKTSKLSIDEFEIGFASVASKNFENCNRNDIAKSVPLRNCANSVSLEQERITSPLPTVALIKELSSAVTRKICTGQVVISLAGACRELIDNSLDAGATNIEIRVKENGVDLIEVIDNGCGIEKSNFELLCKAHSTSKLFAISDFSSLSTFGFRGEALNALAALSELSITTRDSSSKVGTRLIFDKDGKISKQENCPRQVGTSFQRNSKREFMKMLNCVQSFALSRECRFSCSNFANGRLNQVLASPGSAALKETISNLFGSKVEKGDILEIDEALPSEEISALYGLKNSEEHVFHKIGIFGMISSCSFGHGRSTPDRQFIYVNKRPVDMPKLNRITNEVYSSFNRGRYSMLVLFITVDPASIDVNISPDKRTVFFQHEKELFAKYRACLLLTFSKVSGSCPMSNVAPSVDSNHALERKKFLPKTQLSDDEIMETDDIASVGSPILTPSSSIPESPTSSFQFDNHPFRSAISVFSSSRKRLRDTSHSHINPASRLTDGNQSKRRDDHNVKDDFNHCQFPADSGIKLLVSKDSGLKTLDDFSFYPIPAKNPSIAFSPSKKSSHPDQVVEGNDQPLLNLGNSENGPVDTTNDQVVMRPQQSLVVNMNLLRSFLRKKRCARMSVKKLPDALDVQKSNDMTDENQSEEVAEQHLSIMLDKDAFATMEVVGQFNNSFIITRLRDEMFMIDQHASDEKCNFERLQRTSRITTQKLIHPQMLQLGAVQESVLFDNLDVLRGNGFDFTFDNQEPIGNRISLASVPVVQGCDFNSDDIDEILAFLMEFPDVFTGQKSYAIFLLQKLAGAQSCSAMGTMDSPWNCPHGRPTIRHLCSMNIEGNFN</sequence>
<dbReference type="InterPro" id="IPR036890">
    <property type="entry name" value="HATPase_C_sf"/>
</dbReference>
<accession>A0A915DP62</accession>
<evidence type="ECO:0000313" key="6">
    <source>
        <dbReference type="Proteomes" id="UP000887574"/>
    </source>
</evidence>
<dbReference type="NCBIfam" id="TIGR00585">
    <property type="entry name" value="mutl"/>
    <property type="match status" value="1"/>
</dbReference>
<dbReference type="Gene3D" id="3.30.1370.100">
    <property type="entry name" value="MutL, C-terminal domain, regulatory subdomain"/>
    <property type="match status" value="1"/>
</dbReference>
<dbReference type="CDD" id="cd16926">
    <property type="entry name" value="HATPase_MutL-MLH-PMS-like"/>
    <property type="match status" value="1"/>
</dbReference>